<feature type="active site" evidence="6">
    <location>
        <position position="394"/>
    </location>
</feature>
<keyword evidence="5" id="KW-0443">Lipid metabolism</keyword>
<evidence type="ECO:0000313" key="7">
    <source>
        <dbReference type="EMBL" id="MBO1321121.1"/>
    </source>
</evidence>
<keyword evidence="8" id="KW-1185">Reference proteome</keyword>
<evidence type="ECO:0000256" key="3">
    <source>
        <dbReference type="ARBA" id="ARBA00022679"/>
    </source>
</evidence>
<accession>A0A8J7Q9H5</accession>
<organism evidence="7 8">
    <name type="scientific">Acanthopleuribacter pedis</name>
    <dbReference type="NCBI Taxonomy" id="442870"/>
    <lineage>
        <taxon>Bacteria</taxon>
        <taxon>Pseudomonadati</taxon>
        <taxon>Acidobacteriota</taxon>
        <taxon>Holophagae</taxon>
        <taxon>Acanthopleuribacterales</taxon>
        <taxon>Acanthopleuribacteraceae</taxon>
        <taxon>Acanthopleuribacter</taxon>
    </lineage>
</organism>
<evidence type="ECO:0000256" key="4">
    <source>
        <dbReference type="ARBA" id="ARBA00022691"/>
    </source>
</evidence>
<name>A0A8J7Q9H5_9BACT</name>
<dbReference type="Pfam" id="PF02353">
    <property type="entry name" value="CMAS"/>
    <property type="match status" value="1"/>
</dbReference>
<dbReference type="Proteomes" id="UP000664417">
    <property type="component" value="Unassembled WGS sequence"/>
</dbReference>
<evidence type="ECO:0000256" key="6">
    <source>
        <dbReference type="PIRSR" id="PIRSR003085-1"/>
    </source>
</evidence>
<comment type="caution">
    <text evidence="7">The sequence shown here is derived from an EMBL/GenBank/DDBJ whole genome shotgun (WGS) entry which is preliminary data.</text>
</comment>
<dbReference type="PIRSF" id="PIRSF003085">
    <property type="entry name" value="CMAS"/>
    <property type="match status" value="1"/>
</dbReference>
<sequence>MTSIDTKLNGGLVAEPQYRTMEKWARTALFKALTTLHTGSLTLIEADERNVFGHPEAAGPHAVIHVHQGAFFTNIAFGGSIGAGESFMEGEWHSPDLVDVVRLMSLNLDVLDGMEGGWAHLTKPILKVLHAFNKNTRSGSRNNIAAHYDLGNDFFREFLDPTMMYSAAVFPHAEATLNEAAVHKLDRVCRKLELGPDDHVVEIGTGWGGFAIHAAKNYGCRVTTTTISQEQHAYAALRIREEGLQDRIELLLKDYRDLDGVYDKLVSIEMIEAVGHHFLGTWFEKCSSLLKPDGLMCIQAITMPEDRYDSALRDVDFIKRYIFPGSFIPSVGAMLDAMGKSTDLKMIHMEDHSDHYARTLALWRRNFHANREGAVIAALPTRFQRMWDFYLAYCEGGFWERVIGSAQLVFAKPRNRRDAVLQELGWGAPAERPAPRG</sequence>
<dbReference type="GO" id="GO:0008168">
    <property type="term" value="F:methyltransferase activity"/>
    <property type="evidence" value="ECO:0007669"/>
    <property type="project" value="UniProtKB-KW"/>
</dbReference>
<dbReference type="InterPro" id="IPR050723">
    <property type="entry name" value="CFA/CMAS"/>
</dbReference>
<comment type="similarity">
    <text evidence="1">Belongs to the CFA/CMAS family.</text>
</comment>
<proteinExistence type="inferred from homology"/>
<gene>
    <name evidence="7" type="ORF">J3U88_21760</name>
</gene>
<dbReference type="RefSeq" id="WP_207861096.1">
    <property type="nucleotide sequence ID" value="NZ_JAFREP010000022.1"/>
</dbReference>
<dbReference type="GO" id="GO:0008610">
    <property type="term" value="P:lipid biosynthetic process"/>
    <property type="evidence" value="ECO:0007669"/>
    <property type="project" value="InterPro"/>
</dbReference>
<dbReference type="AlphaFoldDB" id="A0A8J7Q9H5"/>
<dbReference type="EMBL" id="JAFREP010000022">
    <property type="protein sequence ID" value="MBO1321121.1"/>
    <property type="molecule type" value="Genomic_DNA"/>
</dbReference>
<dbReference type="SUPFAM" id="SSF53335">
    <property type="entry name" value="S-adenosyl-L-methionine-dependent methyltransferases"/>
    <property type="match status" value="1"/>
</dbReference>
<evidence type="ECO:0000256" key="2">
    <source>
        <dbReference type="ARBA" id="ARBA00022603"/>
    </source>
</evidence>
<dbReference type="PANTHER" id="PTHR43667:SF2">
    <property type="entry name" value="FATTY ACID C-METHYL TRANSFERASE"/>
    <property type="match status" value="1"/>
</dbReference>
<dbReference type="InterPro" id="IPR003333">
    <property type="entry name" value="CMAS"/>
</dbReference>
<keyword evidence="4" id="KW-0949">S-adenosyl-L-methionine</keyword>
<dbReference type="GO" id="GO:0032259">
    <property type="term" value="P:methylation"/>
    <property type="evidence" value="ECO:0007669"/>
    <property type="project" value="UniProtKB-KW"/>
</dbReference>
<dbReference type="InterPro" id="IPR029063">
    <property type="entry name" value="SAM-dependent_MTases_sf"/>
</dbReference>
<evidence type="ECO:0000256" key="5">
    <source>
        <dbReference type="ARBA" id="ARBA00023098"/>
    </source>
</evidence>
<keyword evidence="3" id="KW-0808">Transferase</keyword>
<evidence type="ECO:0000256" key="1">
    <source>
        <dbReference type="ARBA" id="ARBA00010815"/>
    </source>
</evidence>
<reference evidence="7" key="1">
    <citation type="submission" date="2021-03" db="EMBL/GenBank/DDBJ databases">
        <authorList>
            <person name="Wang G."/>
        </authorList>
    </citation>
    <scope>NUCLEOTIDE SEQUENCE</scope>
    <source>
        <strain evidence="7">KCTC 12899</strain>
    </source>
</reference>
<protein>
    <submittedName>
        <fullName evidence="7">Class I SAM-dependent methyltransferase</fullName>
    </submittedName>
</protein>
<keyword evidence="2 7" id="KW-0489">Methyltransferase</keyword>
<dbReference type="PANTHER" id="PTHR43667">
    <property type="entry name" value="CYCLOPROPANE-FATTY-ACYL-PHOSPHOLIPID SYNTHASE"/>
    <property type="match status" value="1"/>
</dbReference>
<evidence type="ECO:0000313" key="8">
    <source>
        <dbReference type="Proteomes" id="UP000664417"/>
    </source>
</evidence>
<dbReference type="CDD" id="cd02440">
    <property type="entry name" value="AdoMet_MTases"/>
    <property type="match status" value="1"/>
</dbReference>
<dbReference type="Gene3D" id="3.40.50.150">
    <property type="entry name" value="Vaccinia Virus protein VP39"/>
    <property type="match status" value="1"/>
</dbReference>